<evidence type="ECO:0000313" key="1">
    <source>
        <dbReference type="EMBL" id="KAJ2880180.1"/>
    </source>
</evidence>
<reference evidence="1" key="1">
    <citation type="submission" date="2022-07" db="EMBL/GenBank/DDBJ databases">
        <title>Phylogenomic reconstructions and comparative analyses of Kickxellomycotina fungi.</title>
        <authorList>
            <person name="Reynolds N.K."/>
            <person name="Stajich J.E."/>
            <person name="Barry K."/>
            <person name="Grigoriev I.V."/>
            <person name="Crous P."/>
            <person name="Smith M.E."/>
        </authorList>
    </citation>
    <scope>NUCLEOTIDE SEQUENCE</scope>
    <source>
        <strain evidence="1">CBS 190363</strain>
    </source>
</reference>
<protein>
    <submittedName>
        <fullName evidence="1">Uncharacterized protein</fullName>
    </submittedName>
</protein>
<keyword evidence="2" id="KW-1185">Reference proteome</keyword>
<gene>
    <name evidence="1" type="ORF">IWW38_005993</name>
</gene>
<comment type="caution">
    <text evidence="1">The sequence shown here is derived from an EMBL/GenBank/DDBJ whole genome shotgun (WGS) entry which is preliminary data.</text>
</comment>
<dbReference type="EMBL" id="JANBVB010003160">
    <property type="protein sequence ID" value="KAJ2880180.1"/>
    <property type="molecule type" value="Genomic_DNA"/>
</dbReference>
<evidence type="ECO:0000313" key="2">
    <source>
        <dbReference type="Proteomes" id="UP001139981"/>
    </source>
</evidence>
<dbReference type="Proteomes" id="UP001139981">
    <property type="component" value="Unassembled WGS sequence"/>
</dbReference>
<name>A0ACC1LTK5_9FUNG</name>
<organism evidence="1 2">
    <name type="scientific">Coemansia aciculifera</name>
    <dbReference type="NCBI Taxonomy" id="417176"/>
    <lineage>
        <taxon>Eukaryota</taxon>
        <taxon>Fungi</taxon>
        <taxon>Fungi incertae sedis</taxon>
        <taxon>Zoopagomycota</taxon>
        <taxon>Kickxellomycotina</taxon>
        <taxon>Kickxellomycetes</taxon>
        <taxon>Kickxellales</taxon>
        <taxon>Kickxellaceae</taxon>
        <taxon>Coemansia</taxon>
    </lineage>
</organism>
<proteinExistence type="predicted"/>
<feature type="non-terminal residue" evidence="1">
    <location>
        <position position="305"/>
    </location>
</feature>
<sequence length="305" mass="31801">MSNADGDARDGDDQMSVRDLPSFAIDQSRRSTDMSDDLLGSAAQNPMSIAAPYRPRWSIPSAASQTQFDSSLLDWQMSQEESATIYSCSPSSISLAREPENSVAIVAPLSSDAFGVHDRCLDSIGSSTSGHNPPFFLERRRVISTPSRSSATSLAVGAESPLHQPLSEADELDSQMADLVLSSGSGSAAGGTPSHSASASSVSVSQLIRPRGGSQPIHLARAATTNAIRLKEKSAGQPPNYGGTSSAPYGSDMRTAPGSAPESFNIDLAIEKNKARLRVRATSASNQSFAPGDNTPFGLDGLSPG</sequence>
<accession>A0ACC1LTK5</accession>